<name>A0ABS8V6D1_DATST</name>
<dbReference type="EMBL" id="JACEIK010003504">
    <property type="protein sequence ID" value="MCD9641962.1"/>
    <property type="molecule type" value="Genomic_DNA"/>
</dbReference>
<evidence type="ECO:0000256" key="1">
    <source>
        <dbReference type="SAM" id="MobiDB-lite"/>
    </source>
</evidence>
<feature type="region of interest" description="Disordered" evidence="1">
    <location>
        <begin position="85"/>
        <end position="104"/>
    </location>
</feature>
<evidence type="ECO:0000313" key="2">
    <source>
        <dbReference type="EMBL" id="MCD9641962.1"/>
    </source>
</evidence>
<comment type="caution">
    <text evidence="2">The sequence shown here is derived from an EMBL/GenBank/DDBJ whole genome shotgun (WGS) entry which is preliminary data.</text>
</comment>
<sequence>MDRSIQIQNCHKLVVIDGDVDFILVRAQGLSVTKKNRGRYDRGEVWQVKGFERERIEDKRIEAAFMSTVEGEDEAVAVRPVLGRGGVSPEKVEQGQGKEEKGSAALIVGESRKNEKSAPLALAVLLLESLDEDSADESEIYYPLVWAMGLSEN</sequence>
<accession>A0ABS8V6D1</accession>
<feature type="compositionally biased region" description="Basic and acidic residues" evidence="1">
    <location>
        <begin position="90"/>
        <end position="102"/>
    </location>
</feature>
<organism evidence="2 3">
    <name type="scientific">Datura stramonium</name>
    <name type="common">Jimsonweed</name>
    <name type="synonym">Common thornapple</name>
    <dbReference type="NCBI Taxonomy" id="4076"/>
    <lineage>
        <taxon>Eukaryota</taxon>
        <taxon>Viridiplantae</taxon>
        <taxon>Streptophyta</taxon>
        <taxon>Embryophyta</taxon>
        <taxon>Tracheophyta</taxon>
        <taxon>Spermatophyta</taxon>
        <taxon>Magnoliopsida</taxon>
        <taxon>eudicotyledons</taxon>
        <taxon>Gunneridae</taxon>
        <taxon>Pentapetalae</taxon>
        <taxon>asterids</taxon>
        <taxon>lamiids</taxon>
        <taxon>Solanales</taxon>
        <taxon>Solanaceae</taxon>
        <taxon>Solanoideae</taxon>
        <taxon>Datureae</taxon>
        <taxon>Datura</taxon>
    </lineage>
</organism>
<reference evidence="2 3" key="1">
    <citation type="journal article" date="2021" name="BMC Genomics">
        <title>Datura genome reveals duplications of psychoactive alkaloid biosynthetic genes and high mutation rate following tissue culture.</title>
        <authorList>
            <person name="Rajewski A."/>
            <person name="Carter-House D."/>
            <person name="Stajich J."/>
            <person name="Litt A."/>
        </authorList>
    </citation>
    <scope>NUCLEOTIDE SEQUENCE [LARGE SCALE GENOMIC DNA]</scope>
    <source>
        <strain evidence="2">AR-01</strain>
    </source>
</reference>
<evidence type="ECO:0000313" key="3">
    <source>
        <dbReference type="Proteomes" id="UP000823775"/>
    </source>
</evidence>
<dbReference type="Proteomes" id="UP000823775">
    <property type="component" value="Unassembled WGS sequence"/>
</dbReference>
<gene>
    <name evidence="2" type="ORF">HAX54_028521</name>
</gene>
<keyword evidence="3" id="KW-1185">Reference proteome</keyword>
<protein>
    <submittedName>
        <fullName evidence="2">Uncharacterized protein</fullName>
    </submittedName>
</protein>
<proteinExistence type="predicted"/>